<proteinExistence type="predicted"/>
<dbReference type="STRING" id="408657.SAMN04487995_4315"/>
<dbReference type="OrthoDB" id="9846438at2"/>
<dbReference type="Proteomes" id="UP000199532">
    <property type="component" value="Unassembled WGS sequence"/>
</dbReference>
<evidence type="ECO:0000313" key="1">
    <source>
        <dbReference type="EMBL" id="SEJ34398.1"/>
    </source>
</evidence>
<name>A0A1H6XZA2_9BACT</name>
<reference evidence="1 2" key="1">
    <citation type="submission" date="2016-10" db="EMBL/GenBank/DDBJ databases">
        <authorList>
            <person name="de Groot N.N."/>
        </authorList>
    </citation>
    <scope>NUCLEOTIDE SEQUENCE [LARGE SCALE GENOMIC DNA]</scope>
    <source>
        <strain evidence="1 2">DSM 19938</strain>
    </source>
</reference>
<dbReference type="AlphaFoldDB" id="A0A1H6XZA2"/>
<evidence type="ECO:0000313" key="2">
    <source>
        <dbReference type="Proteomes" id="UP000199532"/>
    </source>
</evidence>
<protein>
    <submittedName>
        <fullName evidence="1">Uncharacterized protein</fullName>
    </submittedName>
</protein>
<gene>
    <name evidence="1" type="ORF">SAMN04487995_4315</name>
</gene>
<dbReference type="RefSeq" id="WP_090338284.1">
    <property type="nucleotide sequence ID" value="NZ_FNXY01000006.1"/>
</dbReference>
<accession>A0A1H6XZA2</accession>
<sequence>MSTIFNINNFYGGKVIISDSGNEWRALIEIFISKQQQRNDRINQLLEVLANAEPEEKQKAISTLHLLQKDNEAYLAAFKQVTNGE</sequence>
<organism evidence="1 2">
    <name type="scientific">Dyadobacter koreensis</name>
    <dbReference type="NCBI Taxonomy" id="408657"/>
    <lineage>
        <taxon>Bacteria</taxon>
        <taxon>Pseudomonadati</taxon>
        <taxon>Bacteroidota</taxon>
        <taxon>Cytophagia</taxon>
        <taxon>Cytophagales</taxon>
        <taxon>Spirosomataceae</taxon>
        <taxon>Dyadobacter</taxon>
    </lineage>
</organism>
<keyword evidence="2" id="KW-1185">Reference proteome</keyword>
<dbReference type="EMBL" id="FNXY01000006">
    <property type="protein sequence ID" value="SEJ34398.1"/>
    <property type="molecule type" value="Genomic_DNA"/>
</dbReference>